<organism evidence="3 4">
    <name type="scientific">Stephania cephalantha</name>
    <dbReference type="NCBI Taxonomy" id="152367"/>
    <lineage>
        <taxon>Eukaryota</taxon>
        <taxon>Viridiplantae</taxon>
        <taxon>Streptophyta</taxon>
        <taxon>Embryophyta</taxon>
        <taxon>Tracheophyta</taxon>
        <taxon>Spermatophyta</taxon>
        <taxon>Magnoliopsida</taxon>
        <taxon>Ranunculales</taxon>
        <taxon>Menispermaceae</taxon>
        <taxon>Menispermoideae</taxon>
        <taxon>Cissampelideae</taxon>
        <taxon>Stephania</taxon>
    </lineage>
</organism>
<evidence type="ECO:0000256" key="1">
    <source>
        <dbReference type="SAM" id="MobiDB-lite"/>
    </source>
</evidence>
<dbReference type="Pfam" id="PF07727">
    <property type="entry name" value="RVT_2"/>
    <property type="match status" value="1"/>
</dbReference>
<protein>
    <recommendedName>
        <fullName evidence="2">Integrase catalytic domain-containing protein</fullName>
    </recommendedName>
</protein>
<dbReference type="SUPFAM" id="SSF56672">
    <property type="entry name" value="DNA/RNA polymerases"/>
    <property type="match status" value="1"/>
</dbReference>
<feature type="domain" description="Integrase catalytic" evidence="2">
    <location>
        <begin position="303"/>
        <end position="469"/>
    </location>
</feature>
<evidence type="ECO:0000313" key="4">
    <source>
        <dbReference type="Proteomes" id="UP001419268"/>
    </source>
</evidence>
<sequence length="1172" mass="132627">MILSRFKSILLLDPLPSVVKAYSMIQRVAKQRQISHTSILSEHNSVCSVRSQSSSKGSFGRNDRPRRHCDHCNRDGHTKEFCYKLHGFPDKKGKGKGTPSRVIANVTAQDTPLDNDDAPKDYNQLSNAIVQTLQQWMLHNQRKVDPPSTGFAEGVKKFRDESVHRRSFIPLHLHTHSSDPRTNELIACGVETGGLYKLRIPATSNYASTSFPILDVFPSSCSNNASMCSKTKSFCDIDNGSISSLSVSSLSDYNVWHARLGHVSDQVLDKIFGPSALNFSQHRCIICPLAKHHRLPFPNSTIQTSSPFELLHIDSWGPFSTPSLTGAKYYLAIVDDFTRNTWTYLLTRKSETSATLVSFLRMLTTQFSTTPKIIRTDNGTEFVNSIISSFLQSYGILHQKSCPYTPQQNGVVERKHRQLLNVARAIRFQSHLPKRFWGECLLTATFLTNRLPTSTLNWKSPYEELFQRKPDYTVLKTFGCLAFASNLSPHKDKFDSRAITSIFVGYPSGQKGYKLFDLNSNTLFVSRDVVFHEHNFPFVSHKDDDYAFSSPPTLPSPFFDDSFSSPHVSFQPIEQLQNDNQSSLTPISQSTNIPPTPPPPPPPPQSHRKSTRLTTRPAYLNDYVVRYPLSNCTTSTILQVTSLPPLEPISYAQASKYAEWVDAMQKELDALEQNQTWILTDLPPGKKAIGSKWVFKVKLKPSGDIERYKARLVAKGYNQIEGLDYSDSFSPVARLTTVRLLIAIAVSKRWHFQQLDINNAFLHGTLEEEVYLKPPDGYALAQPHQVCLLKKSLYGLKQASRRWNIEFTSSLLSIGFLQSSHDHCLFIRRNSTSFVALLVYVDDVLLTGDSLAELNFVKEFLHAKFTIKDLGLPHYFLGLEFNFQSHGLHLSQRRYILDILVATGMTGCRPASSPLPTDLHLSPDSGELLTEPEQYRRLVGRLLYVTLTRPDITFSVHYLSQFMTAPRKPHWDVAMQLLRYLKGCYDHGLFYPIENNFQLQAYCDSDHGRCRLTRRSTSGYCIFFGSSLISWKSKKQPTVSRSSAEAEYRALGFTVCELLWLSYLLRDLHFPINTPIPLSCDSTSALHIAANPVFHERTKHLDIDCHFVREHLQKNFIITNHVPSHLQLADVLTKPLDGSQHQLLSSKLGLRPPSAPNLKGDVEITRMLLPTH</sequence>
<dbReference type="PANTHER" id="PTHR11439">
    <property type="entry name" value="GAG-POL-RELATED RETROTRANSPOSON"/>
    <property type="match status" value="1"/>
</dbReference>
<dbReference type="AlphaFoldDB" id="A0AAP0E9B6"/>
<comment type="caution">
    <text evidence="3">The sequence shown here is derived from an EMBL/GenBank/DDBJ whole genome shotgun (WGS) entry which is preliminary data.</text>
</comment>
<evidence type="ECO:0000313" key="3">
    <source>
        <dbReference type="EMBL" id="KAK9089080.1"/>
    </source>
</evidence>
<keyword evidence="4" id="KW-1185">Reference proteome</keyword>
<evidence type="ECO:0000259" key="2">
    <source>
        <dbReference type="PROSITE" id="PS50994"/>
    </source>
</evidence>
<dbReference type="Gene3D" id="3.30.420.10">
    <property type="entry name" value="Ribonuclease H-like superfamily/Ribonuclease H"/>
    <property type="match status" value="1"/>
</dbReference>
<dbReference type="EMBL" id="JBBNAG010000012">
    <property type="protein sequence ID" value="KAK9089080.1"/>
    <property type="molecule type" value="Genomic_DNA"/>
</dbReference>
<dbReference type="Pfam" id="PF00665">
    <property type="entry name" value="rve"/>
    <property type="match status" value="1"/>
</dbReference>
<dbReference type="Pfam" id="PF25597">
    <property type="entry name" value="SH3_retrovirus"/>
    <property type="match status" value="1"/>
</dbReference>
<proteinExistence type="predicted"/>
<feature type="compositionally biased region" description="Polar residues" evidence="1">
    <location>
        <begin position="578"/>
        <end position="593"/>
    </location>
</feature>
<feature type="compositionally biased region" description="Pro residues" evidence="1">
    <location>
        <begin position="594"/>
        <end position="605"/>
    </location>
</feature>
<dbReference type="CDD" id="cd09272">
    <property type="entry name" value="RNase_HI_RT_Ty1"/>
    <property type="match status" value="1"/>
</dbReference>
<dbReference type="Pfam" id="PF13976">
    <property type="entry name" value="gag_pre-integrs"/>
    <property type="match status" value="1"/>
</dbReference>
<dbReference type="PANTHER" id="PTHR11439:SF511">
    <property type="match status" value="1"/>
</dbReference>
<dbReference type="InterPro" id="IPR001584">
    <property type="entry name" value="Integrase_cat-core"/>
</dbReference>
<dbReference type="InterPro" id="IPR057670">
    <property type="entry name" value="SH3_retrovirus"/>
</dbReference>
<dbReference type="InterPro" id="IPR025724">
    <property type="entry name" value="GAG-pre-integrase_dom"/>
</dbReference>
<dbReference type="GO" id="GO:0003676">
    <property type="term" value="F:nucleic acid binding"/>
    <property type="evidence" value="ECO:0007669"/>
    <property type="project" value="InterPro"/>
</dbReference>
<dbReference type="SUPFAM" id="SSF53098">
    <property type="entry name" value="Ribonuclease H-like"/>
    <property type="match status" value="1"/>
</dbReference>
<feature type="region of interest" description="Disordered" evidence="1">
    <location>
        <begin position="578"/>
        <end position="612"/>
    </location>
</feature>
<dbReference type="InterPro" id="IPR012337">
    <property type="entry name" value="RNaseH-like_sf"/>
</dbReference>
<gene>
    <name evidence="3" type="ORF">Scep_028162</name>
</gene>
<dbReference type="GO" id="GO:0015074">
    <property type="term" value="P:DNA integration"/>
    <property type="evidence" value="ECO:0007669"/>
    <property type="project" value="InterPro"/>
</dbReference>
<dbReference type="InterPro" id="IPR043502">
    <property type="entry name" value="DNA/RNA_pol_sf"/>
</dbReference>
<name>A0AAP0E9B6_9MAGN</name>
<reference evidence="3 4" key="1">
    <citation type="submission" date="2024-01" db="EMBL/GenBank/DDBJ databases">
        <title>Genome assemblies of Stephania.</title>
        <authorList>
            <person name="Yang L."/>
        </authorList>
    </citation>
    <scope>NUCLEOTIDE SEQUENCE [LARGE SCALE GENOMIC DNA]</scope>
    <source>
        <strain evidence="3">JXDWG</strain>
        <tissue evidence="3">Leaf</tissue>
    </source>
</reference>
<dbReference type="InterPro" id="IPR013103">
    <property type="entry name" value="RVT_2"/>
</dbReference>
<accession>A0AAP0E9B6</accession>
<dbReference type="Proteomes" id="UP001419268">
    <property type="component" value="Unassembled WGS sequence"/>
</dbReference>
<dbReference type="PROSITE" id="PS50994">
    <property type="entry name" value="INTEGRASE"/>
    <property type="match status" value="1"/>
</dbReference>
<dbReference type="InterPro" id="IPR036397">
    <property type="entry name" value="RNaseH_sf"/>
</dbReference>